<evidence type="ECO:0000256" key="1">
    <source>
        <dbReference type="ARBA" id="ARBA00023054"/>
    </source>
</evidence>
<dbReference type="PANTHER" id="PTHR18870">
    <property type="entry name" value="PROTEIN TAG-278-RELATED"/>
    <property type="match status" value="1"/>
</dbReference>
<feature type="coiled-coil region" evidence="2">
    <location>
        <begin position="38"/>
        <end position="143"/>
    </location>
</feature>
<reference evidence="4" key="1">
    <citation type="submission" date="2018-11" db="EMBL/GenBank/DDBJ databases">
        <authorList>
            <person name="Alioto T."/>
            <person name="Alioto T."/>
        </authorList>
    </citation>
    <scope>NUCLEOTIDE SEQUENCE</scope>
</reference>
<evidence type="ECO:0008006" key="6">
    <source>
        <dbReference type="Google" id="ProtNLM"/>
    </source>
</evidence>
<feature type="coiled-coil region" evidence="2">
    <location>
        <begin position="452"/>
        <end position="531"/>
    </location>
</feature>
<comment type="caution">
    <text evidence="4">The sequence shown here is derived from an EMBL/GenBank/DDBJ whole genome shotgun (WGS) entry which is preliminary data.</text>
</comment>
<dbReference type="AlphaFoldDB" id="A0A8B6BFU9"/>
<proteinExistence type="predicted"/>
<feature type="coiled-coil region" evidence="2">
    <location>
        <begin position="387"/>
        <end position="428"/>
    </location>
</feature>
<protein>
    <recommendedName>
        <fullName evidence="6">Protein FAM184A/B N-terminal domain-containing protein</fullName>
    </recommendedName>
</protein>
<feature type="compositionally biased region" description="Basic and acidic residues" evidence="3">
    <location>
        <begin position="232"/>
        <end position="246"/>
    </location>
</feature>
<evidence type="ECO:0000313" key="5">
    <source>
        <dbReference type="Proteomes" id="UP000596742"/>
    </source>
</evidence>
<feature type="region of interest" description="Disordered" evidence="3">
    <location>
        <begin position="551"/>
        <end position="619"/>
    </location>
</feature>
<sequence>MLDLKKSTDIEMSEQKQKAENYLSECKQQLMKKYTDDTTHLISEKDKLKDEYERIKSELTVRLENSEKEVARLNAILQDSEAGLGSASSKINSLKDASTQLQTELEKTRNELRTAKNDAATYKAELEKLRAMYDSKMKEAKIDLQNQLDKLSKDLEGKWSETLRTESSRLKHDITQQKDDERKAALQQLSKLKDEEMKAGKAGLEKIIAEMQKQMASMESKISKSYSESAEEIERLRKEAEEEKRKLERKMVEAQDEYSQNVKLIESSHEQEKEKLLRQKNEDAEELERKMKSAHMEDMQVHLTAHKAAVEGVKSEAEDKRLADLETQSKKHNEKIANVRDELSTQHQQFVDEVEKSHASQMHTARIELERSIEISRQKDKDHQMKTEELQSEIGHRERHINNLKDEIHDLKDNIERLLRELEGKGKEILKVRSDANLQIKKKEEVMTKQFKNDLENVKTDHNKEIEQMMEDFTEAQEILKDKISETQIALQEASERYRNRESRPEDLELIEQLRHSIIEKEQRMKQLIDEKRYYQMELVNRETNFNKVFNTTPNVGVMNPLQQKKPKKGEKNLPMKHSSSPNLNGSHQKLDPLPNSPLHNGNLNPSRPLPSFTKKFVK</sequence>
<evidence type="ECO:0000256" key="2">
    <source>
        <dbReference type="SAM" id="Coils"/>
    </source>
</evidence>
<dbReference type="OrthoDB" id="75801at2759"/>
<organism evidence="4 5">
    <name type="scientific">Mytilus galloprovincialis</name>
    <name type="common">Mediterranean mussel</name>
    <dbReference type="NCBI Taxonomy" id="29158"/>
    <lineage>
        <taxon>Eukaryota</taxon>
        <taxon>Metazoa</taxon>
        <taxon>Spiralia</taxon>
        <taxon>Lophotrochozoa</taxon>
        <taxon>Mollusca</taxon>
        <taxon>Bivalvia</taxon>
        <taxon>Autobranchia</taxon>
        <taxon>Pteriomorphia</taxon>
        <taxon>Mytilida</taxon>
        <taxon>Mytiloidea</taxon>
        <taxon>Mytilidae</taxon>
        <taxon>Mytilinae</taxon>
        <taxon>Mytilus</taxon>
    </lineage>
</organism>
<name>A0A8B6BFU9_MYTGA</name>
<evidence type="ECO:0000256" key="3">
    <source>
        <dbReference type="SAM" id="MobiDB-lite"/>
    </source>
</evidence>
<feature type="region of interest" description="Disordered" evidence="3">
    <location>
        <begin position="266"/>
        <end position="291"/>
    </location>
</feature>
<accession>A0A8B6BFU9</accession>
<dbReference type="Proteomes" id="UP000596742">
    <property type="component" value="Unassembled WGS sequence"/>
</dbReference>
<keyword evidence="5" id="KW-1185">Reference proteome</keyword>
<feature type="region of interest" description="Disordered" evidence="3">
    <location>
        <begin position="221"/>
        <end position="246"/>
    </location>
</feature>
<feature type="compositionally biased region" description="Polar residues" evidence="3">
    <location>
        <begin position="578"/>
        <end position="588"/>
    </location>
</feature>
<evidence type="ECO:0000313" key="4">
    <source>
        <dbReference type="EMBL" id="VDH90202.1"/>
    </source>
</evidence>
<dbReference type="PANTHER" id="PTHR18870:SF9">
    <property type="entry name" value="PROTEIN TAG-278-RELATED"/>
    <property type="match status" value="1"/>
</dbReference>
<keyword evidence="1 2" id="KW-0175">Coiled coil</keyword>
<dbReference type="EMBL" id="UYJE01000100">
    <property type="protein sequence ID" value="VDH90202.1"/>
    <property type="molecule type" value="Genomic_DNA"/>
</dbReference>
<gene>
    <name evidence="4" type="ORF">MGAL_10B056079</name>
</gene>